<dbReference type="CDD" id="cd14014">
    <property type="entry name" value="STKc_PknB_like"/>
    <property type="match status" value="1"/>
</dbReference>
<keyword evidence="6" id="KW-0067">ATP-binding</keyword>
<evidence type="ECO:0000256" key="10">
    <source>
        <dbReference type="SAM" id="Phobius"/>
    </source>
</evidence>
<dbReference type="GO" id="GO:0005524">
    <property type="term" value="F:ATP binding"/>
    <property type="evidence" value="ECO:0007669"/>
    <property type="project" value="UniProtKB-KW"/>
</dbReference>
<dbReference type="Pfam" id="PF00069">
    <property type="entry name" value="Pkinase"/>
    <property type="match status" value="1"/>
</dbReference>
<sequence length="471" mass="49857">MALMVGQEFAGYRIVRVLGAGGMGEVYLAQHPRLPRLDALKVLPANLSSDEAFRRRFTREADLAVRLDHPNVVDVYDRGEHDGQLWITMRYVEGLDAAALLSSHPGGLRADEVVHIVSAVADALDHAHSQNLLHRDVKPANILLTDAAGPSGNCRVLLADFGIARPILDDTRLTATNLTVGSFAYSSPEQLAAEKLDGRADQYSLACTAYQLLSGSTPFANTNAAALIRQHLTEIPPAITTRRRDLSPRVDQVLHRALEKDPNHRYRTCTEFATELTAALAAHPAAPTVAPPPDPSTVGHQRTQSAPASYPQPAVELGKPGPSSGGAPQPGQTSLPPISPGVTPPPYTTHGTAQRSNPVVSYQAHGGPQNQHRQLSGYPSPPDPRAKSYALWSMICAVLSFPGVCLVVVGFAAAALAVFFGLSSLKIAKARADVPPAQHNRGLAIAGLVVAGLGLVWNIGVLIAALAPSSP</sequence>
<dbReference type="Proteomes" id="UP000563898">
    <property type="component" value="Unassembled WGS sequence"/>
</dbReference>
<evidence type="ECO:0000256" key="9">
    <source>
        <dbReference type="SAM" id="MobiDB-lite"/>
    </source>
</evidence>
<evidence type="ECO:0000256" key="6">
    <source>
        <dbReference type="ARBA" id="ARBA00022840"/>
    </source>
</evidence>
<dbReference type="SMART" id="SM00220">
    <property type="entry name" value="S_TKc"/>
    <property type="match status" value="1"/>
</dbReference>
<feature type="transmembrane region" description="Helical" evidence="10">
    <location>
        <begin position="443"/>
        <end position="467"/>
    </location>
</feature>
<evidence type="ECO:0000256" key="3">
    <source>
        <dbReference type="ARBA" id="ARBA00022679"/>
    </source>
</evidence>
<keyword evidence="10" id="KW-1133">Transmembrane helix</keyword>
<feature type="transmembrane region" description="Helical" evidence="10">
    <location>
        <begin position="389"/>
        <end position="422"/>
    </location>
</feature>
<evidence type="ECO:0000256" key="1">
    <source>
        <dbReference type="ARBA" id="ARBA00012513"/>
    </source>
</evidence>
<keyword evidence="10" id="KW-0812">Transmembrane</keyword>
<dbReference type="GO" id="GO:0004674">
    <property type="term" value="F:protein serine/threonine kinase activity"/>
    <property type="evidence" value="ECO:0007669"/>
    <property type="project" value="UniProtKB-KW"/>
</dbReference>
<dbReference type="Gene3D" id="1.10.510.10">
    <property type="entry name" value="Transferase(Phosphotransferase) domain 1"/>
    <property type="match status" value="1"/>
</dbReference>
<keyword evidence="5 12" id="KW-0418">Kinase</keyword>
<evidence type="ECO:0000259" key="11">
    <source>
        <dbReference type="PROSITE" id="PS50011"/>
    </source>
</evidence>
<evidence type="ECO:0000256" key="2">
    <source>
        <dbReference type="ARBA" id="ARBA00022527"/>
    </source>
</evidence>
<evidence type="ECO:0000313" key="13">
    <source>
        <dbReference type="Proteomes" id="UP000563898"/>
    </source>
</evidence>
<evidence type="ECO:0000256" key="4">
    <source>
        <dbReference type="ARBA" id="ARBA00022741"/>
    </source>
</evidence>
<comment type="caution">
    <text evidence="12">The sequence shown here is derived from an EMBL/GenBank/DDBJ whole genome shotgun (WGS) entry which is preliminary data.</text>
</comment>
<feature type="compositionally biased region" description="Pro residues" evidence="9">
    <location>
        <begin position="337"/>
        <end position="347"/>
    </location>
</feature>
<feature type="compositionally biased region" description="Low complexity" evidence="9">
    <location>
        <begin position="320"/>
        <end position="332"/>
    </location>
</feature>
<name>A0A846WMM3_9ACTN</name>
<keyword evidence="4" id="KW-0547">Nucleotide-binding</keyword>
<reference evidence="12 13" key="1">
    <citation type="submission" date="2020-04" db="EMBL/GenBank/DDBJ databases">
        <title>MicrobeNet Type strains.</title>
        <authorList>
            <person name="Nicholson A.C."/>
        </authorList>
    </citation>
    <scope>NUCLEOTIDE SEQUENCE [LARGE SCALE GENOMIC DNA]</scope>
    <source>
        <strain evidence="12 13">ATCC BAA-14</strain>
    </source>
</reference>
<dbReference type="PROSITE" id="PS50011">
    <property type="entry name" value="PROTEIN_KINASE_DOM"/>
    <property type="match status" value="1"/>
</dbReference>
<keyword evidence="2" id="KW-0723">Serine/threonine-protein kinase</keyword>
<gene>
    <name evidence="12" type="ORF">HGA05_10690</name>
</gene>
<dbReference type="InterPro" id="IPR008271">
    <property type="entry name" value="Ser/Thr_kinase_AS"/>
</dbReference>
<accession>A0A846WMM3</accession>
<dbReference type="PANTHER" id="PTHR43289">
    <property type="entry name" value="MITOGEN-ACTIVATED PROTEIN KINASE KINASE KINASE 20-RELATED"/>
    <property type="match status" value="1"/>
</dbReference>
<feature type="domain" description="Protein kinase" evidence="11">
    <location>
        <begin position="12"/>
        <end position="286"/>
    </location>
</feature>
<organism evidence="12 13">
    <name type="scientific">Gordonia polyisoprenivorans</name>
    <dbReference type="NCBI Taxonomy" id="84595"/>
    <lineage>
        <taxon>Bacteria</taxon>
        <taxon>Bacillati</taxon>
        <taxon>Actinomycetota</taxon>
        <taxon>Actinomycetes</taxon>
        <taxon>Mycobacteriales</taxon>
        <taxon>Gordoniaceae</taxon>
        <taxon>Gordonia</taxon>
    </lineage>
</organism>
<proteinExistence type="predicted"/>
<feature type="compositionally biased region" description="Polar residues" evidence="9">
    <location>
        <begin position="349"/>
        <end position="360"/>
    </location>
</feature>
<evidence type="ECO:0000256" key="5">
    <source>
        <dbReference type="ARBA" id="ARBA00022777"/>
    </source>
</evidence>
<dbReference type="InterPro" id="IPR000719">
    <property type="entry name" value="Prot_kinase_dom"/>
</dbReference>
<dbReference type="PROSITE" id="PS00108">
    <property type="entry name" value="PROTEIN_KINASE_ST"/>
    <property type="match status" value="1"/>
</dbReference>
<dbReference type="Gene3D" id="3.30.200.20">
    <property type="entry name" value="Phosphorylase Kinase, domain 1"/>
    <property type="match status" value="1"/>
</dbReference>
<keyword evidence="10" id="KW-0472">Membrane</keyword>
<feature type="region of interest" description="Disordered" evidence="9">
    <location>
        <begin position="283"/>
        <end position="382"/>
    </location>
</feature>
<dbReference type="InterPro" id="IPR011009">
    <property type="entry name" value="Kinase-like_dom_sf"/>
</dbReference>
<dbReference type="EC" id="2.7.11.1" evidence="1"/>
<comment type="catalytic activity">
    <reaction evidence="7">
        <text>L-threonyl-[protein] + ATP = O-phospho-L-threonyl-[protein] + ADP + H(+)</text>
        <dbReference type="Rhea" id="RHEA:46608"/>
        <dbReference type="Rhea" id="RHEA-COMP:11060"/>
        <dbReference type="Rhea" id="RHEA-COMP:11605"/>
        <dbReference type="ChEBI" id="CHEBI:15378"/>
        <dbReference type="ChEBI" id="CHEBI:30013"/>
        <dbReference type="ChEBI" id="CHEBI:30616"/>
        <dbReference type="ChEBI" id="CHEBI:61977"/>
        <dbReference type="ChEBI" id="CHEBI:456216"/>
        <dbReference type="EC" id="2.7.11.1"/>
    </reaction>
</comment>
<dbReference type="EMBL" id="JAAXPC010000005">
    <property type="protein sequence ID" value="NKY02043.1"/>
    <property type="molecule type" value="Genomic_DNA"/>
</dbReference>
<keyword evidence="3" id="KW-0808">Transferase</keyword>
<evidence type="ECO:0000256" key="7">
    <source>
        <dbReference type="ARBA" id="ARBA00047899"/>
    </source>
</evidence>
<feature type="compositionally biased region" description="Polar residues" evidence="9">
    <location>
        <begin position="298"/>
        <end position="307"/>
    </location>
</feature>
<dbReference type="AlphaFoldDB" id="A0A846WMM3"/>
<dbReference type="FunFam" id="3.30.200.20:FF:000035">
    <property type="entry name" value="Serine/threonine protein kinase Stk1"/>
    <property type="match status" value="1"/>
</dbReference>
<evidence type="ECO:0000313" key="12">
    <source>
        <dbReference type="EMBL" id="NKY02043.1"/>
    </source>
</evidence>
<dbReference type="SUPFAM" id="SSF56112">
    <property type="entry name" value="Protein kinase-like (PK-like)"/>
    <property type="match status" value="1"/>
</dbReference>
<comment type="catalytic activity">
    <reaction evidence="8">
        <text>L-seryl-[protein] + ATP = O-phospho-L-seryl-[protein] + ADP + H(+)</text>
        <dbReference type="Rhea" id="RHEA:17989"/>
        <dbReference type="Rhea" id="RHEA-COMP:9863"/>
        <dbReference type="Rhea" id="RHEA-COMP:11604"/>
        <dbReference type="ChEBI" id="CHEBI:15378"/>
        <dbReference type="ChEBI" id="CHEBI:29999"/>
        <dbReference type="ChEBI" id="CHEBI:30616"/>
        <dbReference type="ChEBI" id="CHEBI:83421"/>
        <dbReference type="ChEBI" id="CHEBI:456216"/>
        <dbReference type="EC" id="2.7.11.1"/>
    </reaction>
</comment>
<dbReference type="PANTHER" id="PTHR43289:SF6">
    <property type="entry name" value="SERINE_THREONINE-PROTEIN KINASE NEKL-3"/>
    <property type="match status" value="1"/>
</dbReference>
<evidence type="ECO:0000256" key="8">
    <source>
        <dbReference type="ARBA" id="ARBA00048679"/>
    </source>
</evidence>
<protein>
    <recommendedName>
        <fullName evidence="1">non-specific serine/threonine protein kinase</fullName>
        <ecNumber evidence="1">2.7.11.1</ecNumber>
    </recommendedName>
</protein>